<proteinExistence type="predicted"/>
<evidence type="ECO:0000313" key="2">
    <source>
        <dbReference type="EMBL" id="KAF2747506.1"/>
    </source>
</evidence>
<sequence>MPRIAPFMRPDGAMMRYPGGLPTVFILPSLRLFILVHHFLFALPAFFVEPSRLAHVAYLADWCTICSIAHGHFEKMTQQGVESPKPERRVIRRRMVLARHVTSIVDDGVTGQSQLRTSLTQYRQCMSPVLRSVGMVVGNSIGRRTWCKSEFGAPETLECR</sequence>
<organism evidence="2 3">
    <name type="scientific">Sporormia fimetaria CBS 119925</name>
    <dbReference type="NCBI Taxonomy" id="1340428"/>
    <lineage>
        <taxon>Eukaryota</taxon>
        <taxon>Fungi</taxon>
        <taxon>Dikarya</taxon>
        <taxon>Ascomycota</taxon>
        <taxon>Pezizomycotina</taxon>
        <taxon>Dothideomycetes</taxon>
        <taxon>Pleosporomycetidae</taxon>
        <taxon>Pleosporales</taxon>
        <taxon>Sporormiaceae</taxon>
        <taxon>Sporormia</taxon>
    </lineage>
</organism>
<feature type="transmembrane region" description="Helical" evidence="1">
    <location>
        <begin position="21"/>
        <end position="47"/>
    </location>
</feature>
<keyword evidence="1" id="KW-0812">Transmembrane</keyword>
<dbReference type="EMBL" id="MU006572">
    <property type="protein sequence ID" value="KAF2747506.1"/>
    <property type="molecule type" value="Genomic_DNA"/>
</dbReference>
<evidence type="ECO:0000313" key="3">
    <source>
        <dbReference type="Proteomes" id="UP000799440"/>
    </source>
</evidence>
<protein>
    <submittedName>
        <fullName evidence="2">Uncharacterized protein</fullName>
    </submittedName>
</protein>
<keyword evidence="1" id="KW-1133">Transmembrane helix</keyword>
<reference evidence="2" key="1">
    <citation type="journal article" date="2020" name="Stud. Mycol.">
        <title>101 Dothideomycetes genomes: a test case for predicting lifestyles and emergence of pathogens.</title>
        <authorList>
            <person name="Haridas S."/>
            <person name="Albert R."/>
            <person name="Binder M."/>
            <person name="Bloem J."/>
            <person name="Labutti K."/>
            <person name="Salamov A."/>
            <person name="Andreopoulos B."/>
            <person name="Baker S."/>
            <person name="Barry K."/>
            <person name="Bills G."/>
            <person name="Bluhm B."/>
            <person name="Cannon C."/>
            <person name="Castanera R."/>
            <person name="Culley D."/>
            <person name="Daum C."/>
            <person name="Ezra D."/>
            <person name="Gonzalez J."/>
            <person name="Henrissat B."/>
            <person name="Kuo A."/>
            <person name="Liang C."/>
            <person name="Lipzen A."/>
            <person name="Lutzoni F."/>
            <person name="Magnuson J."/>
            <person name="Mondo S."/>
            <person name="Nolan M."/>
            <person name="Ohm R."/>
            <person name="Pangilinan J."/>
            <person name="Park H.-J."/>
            <person name="Ramirez L."/>
            <person name="Alfaro M."/>
            <person name="Sun H."/>
            <person name="Tritt A."/>
            <person name="Yoshinaga Y."/>
            <person name="Zwiers L.-H."/>
            <person name="Turgeon B."/>
            <person name="Goodwin S."/>
            <person name="Spatafora J."/>
            <person name="Crous P."/>
            <person name="Grigoriev I."/>
        </authorList>
    </citation>
    <scope>NUCLEOTIDE SEQUENCE</scope>
    <source>
        <strain evidence="2">CBS 119925</strain>
    </source>
</reference>
<accession>A0A6A6VC90</accession>
<name>A0A6A6VC90_9PLEO</name>
<keyword evidence="1" id="KW-0472">Membrane</keyword>
<dbReference type="Proteomes" id="UP000799440">
    <property type="component" value="Unassembled WGS sequence"/>
</dbReference>
<keyword evidence="3" id="KW-1185">Reference proteome</keyword>
<evidence type="ECO:0000256" key="1">
    <source>
        <dbReference type="SAM" id="Phobius"/>
    </source>
</evidence>
<dbReference type="AlphaFoldDB" id="A0A6A6VC90"/>
<gene>
    <name evidence="2" type="ORF">M011DRAFT_45785</name>
</gene>